<proteinExistence type="predicted"/>
<gene>
    <name evidence="2" type="ORF">SAMN03080614_103225</name>
</gene>
<accession>A0A1I0B6X2</accession>
<name>A0A1I0B6X2_9FIRM</name>
<dbReference type="Pfam" id="PF02151">
    <property type="entry name" value="UVR"/>
    <property type="match status" value="1"/>
</dbReference>
<keyword evidence="3" id="KW-1185">Reference proteome</keyword>
<dbReference type="EMBL" id="FOIF01000032">
    <property type="protein sequence ID" value="SET02143.1"/>
    <property type="molecule type" value="Genomic_DNA"/>
</dbReference>
<dbReference type="GO" id="GO:0005507">
    <property type="term" value="F:copper ion binding"/>
    <property type="evidence" value="ECO:0007669"/>
    <property type="project" value="TreeGrafter"/>
</dbReference>
<dbReference type="PANTHER" id="PTHR38430:SF1">
    <property type="entry name" value="PROTEIN-ARGININE KINASE ACTIVATOR PROTEIN"/>
    <property type="match status" value="1"/>
</dbReference>
<dbReference type="GO" id="GO:0050897">
    <property type="term" value="F:cobalt ion binding"/>
    <property type="evidence" value="ECO:0007669"/>
    <property type="project" value="TreeGrafter"/>
</dbReference>
<dbReference type="STRING" id="1120990.SAMN03080614_103225"/>
<dbReference type="AlphaFoldDB" id="A0A1I0B6X2"/>
<dbReference type="InterPro" id="IPR025542">
    <property type="entry name" value="YacH"/>
</dbReference>
<evidence type="ECO:0000313" key="2">
    <source>
        <dbReference type="EMBL" id="SET02143.1"/>
    </source>
</evidence>
<dbReference type="PIRSF" id="PIRSF015034">
    <property type="entry name" value="YacH"/>
    <property type="match status" value="1"/>
</dbReference>
<dbReference type="OrthoDB" id="9788704at2"/>
<protein>
    <submittedName>
        <fullName evidence="2">Protein-arginine kinase activator protein McsA</fullName>
    </submittedName>
</protein>
<sequence length="172" mass="19431">MLCQECKKRTATVHFTKIVNGEKMELKLCEVCAKERGELDFSYGDHFSFHKLLSGLLDFDEFGVLGGKAKERITCKGCGLTEESFVNNGRMGCSQCYDVFGFKLNSLLKRIHGSTNHVGKVPIRVGGQIRLKKQIQSLRDKLNICIAKEDFEQAAILRDKIKELEKRQKGGE</sequence>
<dbReference type="InterPro" id="IPR001943">
    <property type="entry name" value="UVR_dom"/>
</dbReference>
<reference evidence="3" key="1">
    <citation type="submission" date="2016-10" db="EMBL/GenBank/DDBJ databases">
        <authorList>
            <person name="Varghese N."/>
            <person name="Submissions S."/>
        </authorList>
    </citation>
    <scope>NUCLEOTIDE SEQUENCE [LARGE SCALE GENOMIC DNA]</scope>
    <source>
        <strain evidence="3">DSM 13577</strain>
    </source>
</reference>
<keyword evidence="2" id="KW-0418">Kinase</keyword>
<organism evidence="2 3">
    <name type="scientific">Anaerobranca gottschalkii DSM 13577</name>
    <dbReference type="NCBI Taxonomy" id="1120990"/>
    <lineage>
        <taxon>Bacteria</taxon>
        <taxon>Bacillati</taxon>
        <taxon>Bacillota</taxon>
        <taxon>Clostridia</taxon>
        <taxon>Eubacteriales</taxon>
        <taxon>Proteinivoracaceae</taxon>
        <taxon>Anaerobranca</taxon>
    </lineage>
</organism>
<dbReference type="PANTHER" id="PTHR38430">
    <property type="entry name" value="PROTEIN-ARGININE KINASE ACTIVATOR PROTEIN"/>
    <property type="match status" value="1"/>
</dbReference>
<dbReference type="GO" id="GO:0008270">
    <property type="term" value="F:zinc ion binding"/>
    <property type="evidence" value="ECO:0007669"/>
    <property type="project" value="TreeGrafter"/>
</dbReference>
<dbReference type="GO" id="GO:1990170">
    <property type="term" value="P:stress response to cadmium ion"/>
    <property type="evidence" value="ECO:0007669"/>
    <property type="project" value="TreeGrafter"/>
</dbReference>
<evidence type="ECO:0000313" key="3">
    <source>
        <dbReference type="Proteomes" id="UP000243819"/>
    </source>
</evidence>
<dbReference type="RefSeq" id="WP_091351004.1">
    <property type="nucleotide sequence ID" value="NZ_FOIF01000032.1"/>
</dbReference>
<dbReference type="GO" id="GO:0016301">
    <property type="term" value="F:kinase activity"/>
    <property type="evidence" value="ECO:0007669"/>
    <property type="project" value="UniProtKB-KW"/>
</dbReference>
<dbReference type="InterPro" id="IPR036876">
    <property type="entry name" value="UVR_dom_sf"/>
</dbReference>
<dbReference type="Gene3D" id="4.10.860.10">
    <property type="entry name" value="UVR domain"/>
    <property type="match status" value="1"/>
</dbReference>
<keyword evidence="2" id="KW-0808">Transferase</keyword>
<dbReference type="GO" id="GO:1990169">
    <property type="term" value="P:stress response to copper ion"/>
    <property type="evidence" value="ECO:0007669"/>
    <property type="project" value="TreeGrafter"/>
</dbReference>
<dbReference type="SUPFAM" id="SSF46600">
    <property type="entry name" value="C-terminal UvrC-binding domain of UvrB"/>
    <property type="match status" value="1"/>
</dbReference>
<evidence type="ECO:0000259" key="1">
    <source>
        <dbReference type="PROSITE" id="PS50151"/>
    </source>
</evidence>
<dbReference type="GO" id="GO:0046870">
    <property type="term" value="F:cadmium ion binding"/>
    <property type="evidence" value="ECO:0007669"/>
    <property type="project" value="TreeGrafter"/>
</dbReference>
<dbReference type="PROSITE" id="PS50151">
    <property type="entry name" value="UVR"/>
    <property type="match status" value="1"/>
</dbReference>
<dbReference type="Proteomes" id="UP000243819">
    <property type="component" value="Unassembled WGS sequence"/>
</dbReference>
<feature type="domain" description="UVR" evidence="1">
    <location>
        <begin position="132"/>
        <end position="167"/>
    </location>
</feature>